<evidence type="ECO:0000313" key="3">
    <source>
        <dbReference type="Proteomes" id="UP000078459"/>
    </source>
</evidence>
<gene>
    <name evidence="2" type="ORF">A5893_16855</name>
</gene>
<dbReference type="PROSITE" id="PS51820">
    <property type="entry name" value="PA14"/>
    <property type="match status" value="1"/>
</dbReference>
<name>A0A179DA07_9SPHI</name>
<sequence length="283" mass="31549">MDADFAEAAGFKAPLRSDGVSLIPSLTGKGKQAPSNIYVEYVHPSRTSEYKEFEPGRRGIKRGQMQMLRVGDIVGVRYEIKSARDDFKIYNILKDPKQANDLAKSEPYLQALMKDKILQMRKPDEEAERPYDEAFVPAVDIKKAKKGLVKKAFAVNEHWIPQTALLKPIAKTKVAAPNATIEKGNLVVFEGYINVPTDGQYTFYLSTGSKAFLRIHDISVIDEDFNYTAGEEKTAVMKLKAGLHPIKLHHFKLSNSTGTTQLKLSWSTSGKGKEAIPETAFLN</sequence>
<dbReference type="RefSeq" id="WP_068823858.1">
    <property type="nucleotide sequence ID" value="NZ_LWHJ01000033.1"/>
</dbReference>
<evidence type="ECO:0000313" key="2">
    <source>
        <dbReference type="EMBL" id="OAQ37881.1"/>
    </source>
</evidence>
<dbReference type="SUPFAM" id="SSF56988">
    <property type="entry name" value="Anthrax protective antigen"/>
    <property type="match status" value="1"/>
</dbReference>
<dbReference type="EMBL" id="LWHJ01000033">
    <property type="protein sequence ID" value="OAQ37881.1"/>
    <property type="molecule type" value="Genomic_DNA"/>
</dbReference>
<reference evidence="2 3" key="1">
    <citation type="submission" date="2016-04" db="EMBL/GenBank/DDBJ databases">
        <authorList>
            <person name="Evans L.H."/>
            <person name="Alamgir A."/>
            <person name="Owens N."/>
            <person name="Weber N.D."/>
            <person name="Virtaneva K."/>
            <person name="Barbian K."/>
            <person name="Babar A."/>
            <person name="Rosenke K."/>
        </authorList>
    </citation>
    <scope>NUCLEOTIDE SEQUENCE [LARGE SCALE GENOMIC DNA]</scope>
    <source>
        <strain evidence="2 3">CCM 8644</strain>
    </source>
</reference>
<reference evidence="2 3" key="2">
    <citation type="submission" date="2016-06" db="EMBL/GenBank/DDBJ databases">
        <title>Pedobacter psychrophilus sp. nov., isolated from Antarctic fragmentary rock.</title>
        <authorList>
            <person name="Svec P."/>
        </authorList>
    </citation>
    <scope>NUCLEOTIDE SEQUENCE [LARGE SCALE GENOMIC DNA]</scope>
    <source>
        <strain evidence="2 3">CCM 8644</strain>
    </source>
</reference>
<feature type="domain" description="PA14" evidence="1">
    <location>
        <begin position="143"/>
        <end position="280"/>
    </location>
</feature>
<dbReference type="SUPFAM" id="SSF53649">
    <property type="entry name" value="Alkaline phosphatase-like"/>
    <property type="match status" value="1"/>
</dbReference>
<dbReference type="SMART" id="SM00758">
    <property type="entry name" value="PA14"/>
    <property type="match status" value="1"/>
</dbReference>
<dbReference type="Gene3D" id="3.40.720.10">
    <property type="entry name" value="Alkaline Phosphatase, subunit A"/>
    <property type="match status" value="1"/>
</dbReference>
<keyword evidence="3" id="KW-1185">Reference proteome</keyword>
<dbReference type="STRING" id="1826909.A5893_16855"/>
<organism evidence="2 3">
    <name type="scientific">Pedobacter psychrophilus</name>
    <dbReference type="NCBI Taxonomy" id="1826909"/>
    <lineage>
        <taxon>Bacteria</taxon>
        <taxon>Pseudomonadati</taxon>
        <taxon>Bacteroidota</taxon>
        <taxon>Sphingobacteriia</taxon>
        <taxon>Sphingobacteriales</taxon>
        <taxon>Sphingobacteriaceae</taxon>
        <taxon>Pedobacter</taxon>
    </lineage>
</organism>
<dbReference type="InterPro" id="IPR011658">
    <property type="entry name" value="PA14_dom"/>
</dbReference>
<dbReference type="AlphaFoldDB" id="A0A179DA07"/>
<dbReference type="Proteomes" id="UP000078459">
    <property type="component" value="Unassembled WGS sequence"/>
</dbReference>
<proteinExistence type="predicted"/>
<dbReference type="Pfam" id="PF07691">
    <property type="entry name" value="PA14"/>
    <property type="match status" value="1"/>
</dbReference>
<dbReference type="InterPro" id="IPR037524">
    <property type="entry name" value="PA14/GLEYA"/>
</dbReference>
<evidence type="ECO:0000259" key="1">
    <source>
        <dbReference type="PROSITE" id="PS51820"/>
    </source>
</evidence>
<dbReference type="Gene3D" id="3.90.182.10">
    <property type="entry name" value="Toxin - Anthrax Protective Antigen,domain 1"/>
    <property type="match status" value="1"/>
</dbReference>
<dbReference type="InterPro" id="IPR017850">
    <property type="entry name" value="Alkaline_phosphatase_core_sf"/>
</dbReference>
<comment type="caution">
    <text evidence="2">The sequence shown here is derived from an EMBL/GenBank/DDBJ whole genome shotgun (WGS) entry which is preliminary data.</text>
</comment>
<accession>A0A179DA07</accession>
<protein>
    <recommendedName>
        <fullName evidence="1">PA14 domain-containing protein</fullName>
    </recommendedName>
</protein>